<reference evidence="2" key="1">
    <citation type="submission" date="2023-03" db="EMBL/GenBank/DDBJ databases">
        <title>Massive genome expansion in bonnet fungi (Mycena s.s.) driven by repeated elements and novel gene families across ecological guilds.</title>
        <authorList>
            <consortium name="Lawrence Berkeley National Laboratory"/>
            <person name="Harder C.B."/>
            <person name="Miyauchi S."/>
            <person name="Viragh M."/>
            <person name="Kuo A."/>
            <person name="Thoen E."/>
            <person name="Andreopoulos B."/>
            <person name="Lu D."/>
            <person name="Skrede I."/>
            <person name="Drula E."/>
            <person name="Henrissat B."/>
            <person name="Morin E."/>
            <person name="Kohler A."/>
            <person name="Barry K."/>
            <person name="LaButti K."/>
            <person name="Morin E."/>
            <person name="Salamov A."/>
            <person name="Lipzen A."/>
            <person name="Mereny Z."/>
            <person name="Hegedus B."/>
            <person name="Baldrian P."/>
            <person name="Stursova M."/>
            <person name="Weitz H."/>
            <person name="Taylor A."/>
            <person name="Grigoriev I.V."/>
            <person name="Nagy L.G."/>
            <person name="Martin F."/>
            <person name="Kauserud H."/>
        </authorList>
    </citation>
    <scope>NUCLEOTIDE SEQUENCE</scope>
    <source>
        <strain evidence="2">CBHHK188m</strain>
    </source>
</reference>
<evidence type="ECO:0000313" key="2">
    <source>
        <dbReference type="EMBL" id="KAJ7779492.1"/>
    </source>
</evidence>
<comment type="caution">
    <text evidence="2">The sequence shown here is derived from an EMBL/GenBank/DDBJ whole genome shotgun (WGS) entry which is preliminary data.</text>
</comment>
<gene>
    <name evidence="2" type="ORF">DFH07DRAFT_765772</name>
</gene>
<dbReference type="EMBL" id="JARJLG010000007">
    <property type="protein sequence ID" value="KAJ7779492.1"/>
    <property type="molecule type" value="Genomic_DNA"/>
</dbReference>
<name>A0AAD7K6R8_9AGAR</name>
<proteinExistence type="predicted"/>
<feature type="compositionally biased region" description="Acidic residues" evidence="1">
    <location>
        <begin position="7"/>
        <end position="25"/>
    </location>
</feature>
<protein>
    <submittedName>
        <fullName evidence="2">Uncharacterized protein</fullName>
    </submittedName>
</protein>
<sequence length="201" mass="22242">MKRNLQSDDEEDTSEQDGDAMDGDDAMEDLRTIDFENMHDIVLSGFEVTTSYSTLSRADGQNSGQCRGLVRESWARPWAHRFHEHRRRAVLCLKKSEVESAAVMTPEFAAPPSTSSSHPTHSLPPAPYPCSSLPPSVFTCTSALSSLYGRSPLVSHATHGVTVRYMRAAVRRVCRSPCVGGRRPGCEREELRGAEGRPEKH</sequence>
<evidence type="ECO:0000313" key="3">
    <source>
        <dbReference type="Proteomes" id="UP001215280"/>
    </source>
</evidence>
<organism evidence="2 3">
    <name type="scientific">Mycena maculata</name>
    <dbReference type="NCBI Taxonomy" id="230809"/>
    <lineage>
        <taxon>Eukaryota</taxon>
        <taxon>Fungi</taxon>
        <taxon>Dikarya</taxon>
        <taxon>Basidiomycota</taxon>
        <taxon>Agaricomycotina</taxon>
        <taxon>Agaricomycetes</taxon>
        <taxon>Agaricomycetidae</taxon>
        <taxon>Agaricales</taxon>
        <taxon>Marasmiineae</taxon>
        <taxon>Mycenaceae</taxon>
        <taxon>Mycena</taxon>
    </lineage>
</organism>
<accession>A0AAD7K6R8</accession>
<evidence type="ECO:0000256" key="1">
    <source>
        <dbReference type="SAM" id="MobiDB-lite"/>
    </source>
</evidence>
<keyword evidence="3" id="KW-1185">Reference proteome</keyword>
<dbReference type="AlphaFoldDB" id="A0AAD7K6R8"/>
<feature type="region of interest" description="Disordered" evidence="1">
    <location>
        <begin position="1"/>
        <end position="25"/>
    </location>
</feature>
<dbReference type="Proteomes" id="UP001215280">
    <property type="component" value="Unassembled WGS sequence"/>
</dbReference>